<dbReference type="PANTHER" id="PTHR10695">
    <property type="entry name" value="DEPHOSPHO-COA KINASE-RELATED"/>
    <property type="match status" value="1"/>
</dbReference>
<dbReference type="HAMAP" id="MF_00376">
    <property type="entry name" value="Dephospho_CoA_kinase"/>
    <property type="match status" value="1"/>
</dbReference>
<dbReference type="InterPro" id="IPR001977">
    <property type="entry name" value="Depp_CoAkinase"/>
</dbReference>
<gene>
    <name evidence="5 7" type="primary">coaE</name>
    <name evidence="7" type="ORF">MWN33_01945</name>
</gene>
<dbReference type="EMBL" id="JALKCG010000001">
    <property type="protein sequence ID" value="MCK0206787.1"/>
    <property type="molecule type" value="Genomic_DNA"/>
</dbReference>
<comment type="similarity">
    <text evidence="1 5">Belongs to the CoaE family.</text>
</comment>
<comment type="function">
    <text evidence="5">Catalyzes the phosphorylation of the 3'-hydroxyl group of dephosphocoenzyme A to form coenzyme A.</text>
</comment>
<dbReference type="SUPFAM" id="SSF52540">
    <property type="entry name" value="P-loop containing nucleoside triphosphate hydrolases"/>
    <property type="match status" value="1"/>
</dbReference>
<evidence type="ECO:0000256" key="6">
    <source>
        <dbReference type="NCBIfam" id="TIGR00152"/>
    </source>
</evidence>
<evidence type="ECO:0000313" key="8">
    <source>
        <dbReference type="Proteomes" id="UP001202867"/>
    </source>
</evidence>
<keyword evidence="5" id="KW-0963">Cytoplasm</keyword>
<organism evidence="7 8">
    <name type="scientific">Ancylobacter koreensis</name>
    <dbReference type="NCBI Taxonomy" id="266121"/>
    <lineage>
        <taxon>Bacteria</taxon>
        <taxon>Pseudomonadati</taxon>
        <taxon>Pseudomonadota</taxon>
        <taxon>Alphaproteobacteria</taxon>
        <taxon>Hyphomicrobiales</taxon>
        <taxon>Xanthobacteraceae</taxon>
        <taxon>Ancylobacter</taxon>
    </lineage>
</organism>
<evidence type="ECO:0000313" key="7">
    <source>
        <dbReference type="EMBL" id="MCK0206787.1"/>
    </source>
</evidence>
<keyword evidence="2 5" id="KW-0547">Nucleotide-binding</keyword>
<reference evidence="7 8" key="1">
    <citation type="submission" date="2022-04" db="EMBL/GenBank/DDBJ databases">
        <authorList>
            <person name="Grouzdev D.S."/>
            <person name="Pantiukh K.S."/>
            <person name="Krutkina M.S."/>
        </authorList>
    </citation>
    <scope>NUCLEOTIDE SEQUENCE [LARGE SCALE GENOMIC DNA]</scope>
    <source>
        <strain evidence="7 8">Jip08</strain>
    </source>
</reference>
<evidence type="ECO:0000256" key="1">
    <source>
        <dbReference type="ARBA" id="ARBA00009018"/>
    </source>
</evidence>
<accession>A0ABT0DHP2</accession>
<dbReference type="NCBIfam" id="TIGR00152">
    <property type="entry name" value="dephospho-CoA kinase"/>
    <property type="match status" value="1"/>
</dbReference>
<dbReference type="PROSITE" id="PS51219">
    <property type="entry name" value="DPCK"/>
    <property type="match status" value="1"/>
</dbReference>
<evidence type="ECO:0000256" key="5">
    <source>
        <dbReference type="HAMAP-Rule" id="MF_00376"/>
    </source>
</evidence>
<evidence type="ECO:0000256" key="3">
    <source>
        <dbReference type="ARBA" id="ARBA00022840"/>
    </source>
</evidence>
<comment type="caution">
    <text evidence="5">Lacks conserved residue(s) required for the propagation of feature annotation.</text>
</comment>
<dbReference type="CDD" id="cd02022">
    <property type="entry name" value="DPCK"/>
    <property type="match status" value="1"/>
</dbReference>
<dbReference type="Gene3D" id="3.40.50.300">
    <property type="entry name" value="P-loop containing nucleotide triphosphate hydrolases"/>
    <property type="match status" value="1"/>
</dbReference>
<keyword evidence="4 5" id="KW-0173">Coenzyme A biosynthesis</keyword>
<comment type="caution">
    <text evidence="7">The sequence shown here is derived from an EMBL/GenBank/DDBJ whole genome shotgun (WGS) entry which is preliminary data.</text>
</comment>
<proteinExistence type="inferred from homology"/>
<dbReference type="EC" id="2.7.1.24" evidence="5 6"/>
<name>A0ABT0DHP2_9HYPH</name>
<reference evidence="8" key="2">
    <citation type="submission" date="2023-07" db="EMBL/GenBank/DDBJ databases">
        <title>Ancylobacter moscoviensis sp. nov., facultatively methylotrophic bacteria from activated sludge and the reclassification of Starkeya novella (Starkey 1934) Kelly et al. 2000 as Ancylobacter novellus comb. nov., Starkeya koreensis Im et al. 2006 as Ancylobacter koreensis comb.nov., Angulomicrobium tetraedrale Vasil'eva et al. 1986 as Ancylobacter tetraedralis comb. nov., Angulomicrobium amanitiforme Fritz et al. 2004 as Ancylobacter amanitiformis comb. nov. and Methylorhabdus multivorans Doronina et al. 1996 as Ancylobacter multivorans comb. nov. and emended description of the genus Ancylobacter.</title>
        <authorList>
            <person name="Doronina N."/>
            <person name="Chemodurova A."/>
            <person name="Grouzdev D."/>
            <person name="Koziaeva V."/>
            <person name="Shi W."/>
            <person name="Wu L."/>
            <person name="Kaparullina E."/>
        </authorList>
    </citation>
    <scope>NUCLEOTIDE SEQUENCE [LARGE SCALE GENOMIC DNA]</scope>
    <source>
        <strain evidence="8">Jip08</strain>
    </source>
</reference>
<dbReference type="PANTHER" id="PTHR10695:SF46">
    <property type="entry name" value="BIFUNCTIONAL COENZYME A SYNTHASE-RELATED"/>
    <property type="match status" value="1"/>
</dbReference>
<sequence>MGKSTTAAIFREFGVPVHDADAAVHALYGAEGVASVEAAFPGVADGGRIDRARLSARVLGDDAAMKRLEAIVHPLVRAREQDFLARAAEAGEDIAVLDIPLLFENGPQGRVDAVLVVTAPEAVQRARVLARPGMTEEKFAAILSRQVPDSEKRRRADYVIDTGHGLDHARAEVAALLAGLRDRIEDRGKPDA</sequence>
<comment type="pathway">
    <text evidence="5">Cofactor biosynthesis; coenzyme A biosynthesis; CoA from (R)-pantothenate: step 5/5.</text>
</comment>
<keyword evidence="3 5" id="KW-0067">ATP-binding</keyword>
<dbReference type="InterPro" id="IPR027417">
    <property type="entry name" value="P-loop_NTPase"/>
</dbReference>
<comment type="catalytic activity">
    <reaction evidence="5">
        <text>3'-dephospho-CoA + ATP = ADP + CoA + H(+)</text>
        <dbReference type="Rhea" id="RHEA:18245"/>
        <dbReference type="ChEBI" id="CHEBI:15378"/>
        <dbReference type="ChEBI" id="CHEBI:30616"/>
        <dbReference type="ChEBI" id="CHEBI:57287"/>
        <dbReference type="ChEBI" id="CHEBI:57328"/>
        <dbReference type="ChEBI" id="CHEBI:456216"/>
        <dbReference type="EC" id="2.7.1.24"/>
    </reaction>
</comment>
<keyword evidence="5 7" id="KW-0808">Transferase</keyword>
<protein>
    <recommendedName>
        <fullName evidence="5 6">Dephospho-CoA kinase</fullName>
        <ecNumber evidence="5 6">2.7.1.24</ecNumber>
    </recommendedName>
    <alternativeName>
        <fullName evidence="5">Dephosphocoenzyme A kinase</fullName>
    </alternativeName>
</protein>
<keyword evidence="5 7" id="KW-0418">Kinase</keyword>
<keyword evidence="8" id="KW-1185">Reference proteome</keyword>
<comment type="subcellular location">
    <subcellularLocation>
        <location evidence="5">Cytoplasm</location>
    </subcellularLocation>
</comment>
<evidence type="ECO:0000256" key="4">
    <source>
        <dbReference type="ARBA" id="ARBA00022993"/>
    </source>
</evidence>
<dbReference type="GO" id="GO:0004140">
    <property type="term" value="F:dephospho-CoA kinase activity"/>
    <property type="evidence" value="ECO:0007669"/>
    <property type="project" value="UniProtKB-EC"/>
</dbReference>
<dbReference type="Proteomes" id="UP001202867">
    <property type="component" value="Unassembled WGS sequence"/>
</dbReference>
<dbReference type="Pfam" id="PF01121">
    <property type="entry name" value="CoaE"/>
    <property type="match status" value="1"/>
</dbReference>
<evidence type="ECO:0000256" key="2">
    <source>
        <dbReference type="ARBA" id="ARBA00022741"/>
    </source>
</evidence>